<dbReference type="PANTHER" id="PTHR31272:SF4">
    <property type="entry name" value="CYTOCHROME C-TYPE BIOGENESIS PROTEIN HI_1454-RELATED"/>
    <property type="match status" value="1"/>
</dbReference>
<dbReference type="PATRIC" id="fig|1423.173.peg.4851"/>
<keyword evidence="5" id="KW-0472">Membrane</keyword>
<comment type="subcellular location">
    <subcellularLocation>
        <location evidence="1">Membrane</location>
        <topology evidence="1">Multi-pass membrane protein</topology>
    </subcellularLocation>
</comment>
<organism evidence="7 8">
    <name type="scientific">Bacillus subtilis</name>
    <dbReference type="NCBI Taxonomy" id="1423"/>
    <lineage>
        <taxon>Bacteria</taxon>
        <taxon>Bacillati</taxon>
        <taxon>Bacillota</taxon>
        <taxon>Bacilli</taxon>
        <taxon>Bacillales</taxon>
        <taxon>Bacillaceae</taxon>
        <taxon>Bacillus</taxon>
    </lineage>
</organism>
<keyword evidence="4" id="KW-1133">Transmembrane helix</keyword>
<dbReference type="GO" id="GO:0017004">
    <property type="term" value="P:cytochrome complex assembly"/>
    <property type="evidence" value="ECO:0007669"/>
    <property type="project" value="InterPro"/>
</dbReference>
<evidence type="ECO:0000313" key="7">
    <source>
        <dbReference type="EMBL" id="KIU04409.1"/>
    </source>
</evidence>
<dbReference type="InterPro" id="IPR051790">
    <property type="entry name" value="Cytochrome_c-biogenesis_DsbD"/>
</dbReference>
<evidence type="ECO:0000313" key="8">
    <source>
        <dbReference type="Proteomes" id="UP000032247"/>
    </source>
</evidence>
<comment type="caution">
    <text evidence="7">The sequence shown here is derived from an EMBL/GenBank/DDBJ whole genome shotgun (WGS) entry which is preliminary data.</text>
</comment>
<dbReference type="PANTHER" id="PTHR31272">
    <property type="entry name" value="CYTOCHROME C-TYPE BIOGENESIS PROTEIN HI_1454-RELATED"/>
    <property type="match status" value="1"/>
</dbReference>
<sequence>MENVTVWLAFAGGFLSFVSPCCLPLYPSFISYITGVSVNELKHTNSKTLNKNIAVHAASFLLGFSFIFYILGFSASSLGKFFTEYKDLIRMLGGIFVCAMGLFLLGLFQPKFMMQEKRFSFRRGKIGVFNSILVGVIFAAGWTPCIGPIFGTIMYANFNNPNTVNTFINVTGYSLGFAIPFFLMAFFIGKTKVFFKYSNLLLKIGGGLLVIIGVLLYTNKMIWITIWLSNLTAFFQG</sequence>
<proteinExistence type="inferred from homology"/>
<keyword evidence="3" id="KW-0812">Transmembrane</keyword>
<feature type="domain" description="Cytochrome C biogenesis protein transmembrane" evidence="6">
    <location>
        <begin position="6"/>
        <end position="190"/>
    </location>
</feature>
<dbReference type="Proteomes" id="UP000032247">
    <property type="component" value="Unassembled WGS sequence"/>
</dbReference>
<evidence type="ECO:0000259" key="6">
    <source>
        <dbReference type="Pfam" id="PF02683"/>
    </source>
</evidence>
<dbReference type="GO" id="GO:0016020">
    <property type="term" value="C:membrane"/>
    <property type="evidence" value="ECO:0007669"/>
    <property type="project" value="UniProtKB-SubCell"/>
</dbReference>
<evidence type="ECO:0000256" key="5">
    <source>
        <dbReference type="ARBA" id="ARBA00023136"/>
    </source>
</evidence>
<evidence type="ECO:0000256" key="2">
    <source>
        <dbReference type="ARBA" id="ARBA00006143"/>
    </source>
</evidence>
<evidence type="ECO:0000256" key="4">
    <source>
        <dbReference type="ARBA" id="ARBA00022989"/>
    </source>
</evidence>
<dbReference type="RefSeq" id="WP_043859015.1">
    <property type="nucleotide sequence ID" value="NZ_JAKKEO010000008.1"/>
</dbReference>
<name>A0A0D1IWP5_BACIU</name>
<dbReference type="Pfam" id="PF02683">
    <property type="entry name" value="DsbD_TM"/>
    <property type="match status" value="1"/>
</dbReference>
<reference evidence="7 8" key="1">
    <citation type="submission" date="2014-12" db="EMBL/GenBank/DDBJ databases">
        <title>Comparative genome analysis of Bacillus coagulans HM-08, Clostridium butyricum HM-68, Bacillus subtilis HM-66 and Bacillus licheniformis BL-09.</title>
        <authorList>
            <person name="Zhang H."/>
        </authorList>
    </citation>
    <scope>NUCLEOTIDE SEQUENCE [LARGE SCALE GENOMIC DNA]</scope>
    <source>
        <strain evidence="7 8">HM-66</strain>
    </source>
</reference>
<comment type="similarity">
    <text evidence="2">Belongs to the DsbD family.</text>
</comment>
<dbReference type="InterPro" id="IPR003834">
    <property type="entry name" value="Cyt_c_assmbl_TM_dom"/>
</dbReference>
<evidence type="ECO:0000256" key="3">
    <source>
        <dbReference type="ARBA" id="ARBA00022692"/>
    </source>
</evidence>
<dbReference type="AlphaFoldDB" id="A0A0D1IWP5"/>
<protein>
    <submittedName>
        <fullName evidence="7">Cytochrome c-type biogenesis protein CcdA</fullName>
    </submittedName>
</protein>
<accession>A0A0D1IWP5</accession>
<evidence type="ECO:0000256" key="1">
    <source>
        <dbReference type="ARBA" id="ARBA00004141"/>
    </source>
</evidence>
<gene>
    <name evidence="7" type="ORF">SC09_contig8orf00044</name>
</gene>
<dbReference type="EMBL" id="JXBC01000014">
    <property type="protein sequence ID" value="KIU04409.1"/>
    <property type="molecule type" value="Genomic_DNA"/>
</dbReference>